<organism evidence="3 4">
    <name type="scientific">Leuconostoc pseudomesenteroides</name>
    <dbReference type="NCBI Taxonomy" id="33968"/>
    <lineage>
        <taxon>Bacteria</taxon>
        <taxon>Bacillati</taxon>
        <taxon>Bacillota</taxon>
        <taxon>Bacilli</taxon>
        <taxon>Lactobacillales</taxon>
        <taxon>Lactobacillaceae</taxon>
        <taxon>Leuconostoc</taxon>
    </lineage>
</organism>
<proteinExistence type="predicted"/>
<evidence type="ECO:0000259" key="2">
    <source>
        <dbReference type="SMART" id="SM00934"/>
    </source>
</evidence>
<dbReference type="Gene3D" id="3.20.20.70">
    <property type="entry name" value="Aldolase class I"/>
    <property type="match status" value="1"/>
</dbReference>
<reference evidence="3 4" key="1">
    <citation type="submission" date="2023-02" db="EMBL/GenBank/DDBJ databases">
        <title>Antimicrobial susceptibility testing and tentative epidemiological cut-off values for Lactobacillaceae family species intended for ingestion.</title>
        <authorList>
            <person name="Noehr-Meldgaard K."/>
            <person name="Struve C."/>
            <person name="Ingmer H."/>
            <person name="Koza A."/>
            <person name="Al-Nakeeb K."/>
            <person name="Agersoe Y."/>
        </authorList>
    </citation>
    <scope>NUCLEOTIDE SEQUENCE [LARGE SCALE GENOMIC DNA]</scope>
    <source>
        <strain evidence="3 4">DSM 20193</strain>
    </source>
</reference>
<dbReference type="SUPFAM" id="SSF51366">
    <property type="entry name" value="Ribulose-phoshate binding barrel"/>
    <property type="match status" value="1"/>
</dbReference>
<dbReference type="InterPro" id="IPR013785">
    <property type="entry name" value="Aldolase_TIM"/>
</dbReference>
<accession>A0ABT6HEK7</accession>
<evidence type="ECO:0000256" key="1">
    <source>
        <dbReference type="ARBA" id="ARBA00023239"/>
    </source>
</evidence>
<keyword evidence="1" id="KW-0456">Lyase</keyword>
<gene>
    <name evidence="3" type="ORF">P1N92_09200</name>
</gene>
<dbReference type="GeneID" id="64343664"/>
<dbReference type="InterPro" id="IPR011060">
    <property type="entry name" value="RibuloseP-bd_barrel"/>
</dbReference>
<keyword evidence="4" id="KW-1185">Reference proteome</keyword>
<sequence length="215" mass="23170">MTKPNLQIALDQNTLADAARIAHLAGPIVDIVEVGTILELQAGQQAISVLREMFPDKIIASDTKCADAGSTVAQNSKDAGADLMTVIDSATIATMKSAKSVLDGIQVELYSAWNWDLAEKWQQIGIEQVIYHQSRDALLAGEVWGEKDLNIVKKFISMGFKVSVTGGLNLDTIKLFKDVPVYTFIAGRAITGQDDPAAAAQAFHNGIQSFCYRGT</sequence>
<dbReference type="SMART" id="SM00934">
    <property type="entry name" value="OMPdecase"/>
    <property type="match status" value="1"/>
</dbReference>
<dbReference type="RefSeq" id="WP_198489517.1">
    <property type="nucleotide sequence ID" value="NZ_CP065993.1"/>
</dbReference>
<dbReference type="NCBIfam" id="NF009832">
    <property type="entry name" value="PRK13306.1"/>
    <property type="match status" value="1"/>
</dbReference>
<dbReference type="Proteomes" id="UP001529201">
    <property type="component" value="Unassembled WGS sequence"/>
</dbReference>
<dbReference type="EMBL" id="JARGDN010000015">
    <property type="protein sequence ID" value="MDG9734279.1"/>
    <property type="molecule type" value="Genomic_DNA"/>
</dbReference>
<protein>
    <submittedName>
        <fullName evidence="3">3-keto-L-gulonate-6-phosphate decarboxylase UlaD</fullName>
    </submittedName>
</protein>
<dbReference type="PANTHER" id="PTHR35039">
    <property type="entry name" value="3-KETO-L-GULONATE-6-PHOSPHATE DECARBOXYLASE SGBH-RELATED"/>
    <property type="match status" value="1"/>
</dbReference>
<dbReference type="Pfam" id="PF00215">
    <property type="entry name" value="OMPdecase"/>
    <property type="match status" value="1"/>
</dbReference>
<name>A0ABT6HEK7_LEUPS</name>
<evidence type="ECO:0000313" key="4">
    <source>
        <dbReference type="Proteomes" id="UP001529201"/>
    </source>
</evidence>
<dbReference type="PANTHER" id="PTHR35039:SF3">
    <property type="entry name" value="3-KETO-L-GULONATE-6-PHOSPHATE DECARBOXYLASE SGBH-RELATED"/>
    <property type="match status" value="1"/>
</dbReference>
<comment type="caution">
    <text evidence="3">The sequence shown here is derived from an EMBL/GenBank/DDBJ whole genome shotgun (WGS) entry which is preliminary data.</text>
</comment>
<feature type="domain" description="Orotidine 5'-phosphate decarboxylase" evidence="2">
    <location>
        <begin position="5"/>
        <end position="203"/>
    </location>
</feature>
<dbReference type="InterPro" id="IPR001754">
    <property type="entry name" value="OMPdeCOase_dom"/>
</dbReference>
<evidence type="ECO:0000313" key="3">
    <source>
        <dbReference type="EMBL" id="MDG9734279.1"/>
    </source>
</evidence>